<feature type="DNA-binding region" description="H-T-H motif" evidence="4">
    <location>
        <begin position="85"/>
        <end position="104"/>
    </location>
</feature>
<evidence type="ECO:0000313" key="7">
    <source>
        <dbReference type="EMBL" id="MBO8203474.1"/>
    </source>
</evidence>
<proteinExistence type="predicted"/>
<dbReference type="PANTHER" id="PTHR30055">
    <property type="entry name" value="HTH-TYPE TRANSCRIPTIONAL REGULATOR RUTR"/>
    <property type="match status" value="1"/>
</dbReference>
<keyword evidence="2 4" id="KW-0238">DNA-binding</keyword>
<accession>A0ABS3Y749</accession>
<dbReference type="Proteomes" id="UP000721954">
    <property type="component" value="Unassembled WGS sequence"/>
</dbReference>
<feature type="non-terminal residue" evidence="7">
    <location>
        <position position="253"/>
    </location>
</feature>
<reference evidence="7 8" key="1">
    <citation type="submission" date="2021-02" db="EMBL/GenBank/DDBJ databases">
        <title>Streptomyces spirodelae sp. nov., isolated from duckweed.</title>
        <authorList>
            <person name="Saimee Y."/>
            <person name="Duangmal K."/>
        </authorList>
    </citation>
    <scope>NUCLEOTIDE SEQUENCE [LARGE SCALE GENOMIC DNA]</scope>
    <source>
        <strain evidence="7 8">DSM 42105</strain>
    </source>
</reference>
<evidence type="ECO:0000256" key="4">
    <source>
        <dbReference type="PROSITE-ProRule" id="PRU00335"/>
    </source>
</evidence>
<dbReference type="InterPro" id="IPR001647">
    <property type="entry name" value="HTH_TetR"/>
</dbReference>
<evidence type="ECO:0000259" key="6">
    <source>
        <dbReference type="PROSITE" id="PS50977"/>
    </source>
</evidence>
<comment type="caution">
    <text evidence="7">The sequence shown here is derived from an EMBL/GenBank/DDBJ whole genome shotgun (WGS) entry which is preliminary data.</text>
</comment>
<dbReference type="GeneID" id="96263857"/>
<feature type="compositionally biased region" description="Gly residues" evidence="5">
    <location>
        <begin position="22"/>
        <end position="42"/>
    </location>
</feature>
<keyword evidence="8" id="KW-1185">Reference proteome</keyword>
<protein>
    <submittedName>
        <fullName evidence="7">TetR/AcrR family transcriptional regulator</fullName>
    </submittedName>
</protein>
<dbReference type="InterPro" id="IPR009057">
    <property type="entry name" value="Homeodomain-like_sf"/>
</dbReference>
<evidence type="ECO:0000256" key="2">
    <source>
        <dbReference type="ARBA" id="ARBA00023125"/>
    </source>
</evidence>
<keyword evidence="3" id="KW-0804">Transcription</keyword>
<dbReference type="RefSeq" id="WP_209215255.1">
    <property type="nucleotide sequence ID" value="NZ_JAFFZM010000045.1"/>
</dbReference>
<dbReference type="PROSITE" id="PS50977">
    <property type="entry name" value="HTH_TETR_2"/>
    <property type="match status" value="1"/>
</dbReference>
<feature type="compositionally biased region" description="Basic and acidic residues" evidence="5">
    <location>
        <begin position="1"/>
        <end position="11"/>
    </location>
</feature>
<dbReference type="EMBL" id="JAFFZM010000045">
    <property type="protein sequence ID" value="MBO8203474.1"/>
    <property type="molecule type" value="Genomic_DNA"/>
</dbReference>
<evidence type="ECO:0000256" key="3">
    <source>
        <dbReference type="ARBA" id="ARBA00023163"/>
    </source>
</evidence>
<dbReference type="SUPFAM" id="SSF46689">
    <property type="entry name" value="Homeodomain-like"/>
    <property type="match status" value="1"/>
</dbReference>
<dbReference type="Pfam" id="PF00440">
    <property type="entry name" value="TetR_N"/>
    <property type="match status" value="1"/>
</dbReference>
<dbReference type="InterPro" id="IPR036271">
    <property type="entry name" value="Tet_transcr_reg_TetR-rel_C_sf"/>
</dbReference>
<dbReference type="Gene3D" id="1.10.357.10">
    <property type="entry name" value="Tetracycline Repressor, domain 2"/>
    <property type="match status" value="1"/>
</dbReference>
<organism evidence="7 8">
    <name type="scientific">Streptomyces smyrnaeus</name>
    <dbReference type="NCBI Taxonomy" id="1387713"/>
    <lineage>
        <taxon>Bacteria</taxon>
        <taxon>Bacillati</taxon>
        <taxon>Actinomycetota</taxon>
        <taxon>Actinomycetes</taxon>
        <taxon>Kitasatosporales</taxon>
        <taxon>Streptomycetaceae</taxon>
        <taxon>Streptomyces</taxon>
    </lineage>
</organism>
<evidence type="ECO:0000256" key="1">
    <source>
        <dbReference type="ARBA" id="ARBA00023015"/>
    </source>
</evidence>
<dbReference type="Pfam" id="PF16859">
    <property type="entry name" value="TetR_C_11"/>
    <property type="match status" value="1"/>
</dbReference>
<evidence type="ECO:0000313" key="8">
    <source>
        <dbReference type="Proteomes" id="UP000721954"/>
    </source>
</evidence>
<dbReference type="PANTHER" id="PTHR30055:SF148">
    <property type="entry name" value="TETR-FAMILY TRANSCRIPTIONAL REGULATOR"/>
    <property type="match status" value="1"/>
</dbReference>
<feature type="region of interest" description="Disordered" evidence="5">
    <location>
        <begin position="1"/>
        <end position="60"/>
    </location>
</feature>
<dbReference type="InterPro" id="IPR011075">
    <property type="entry name" value="TetR_C"/>
</dbReference>
<sequence>MTAGRSGEETGSRSGPEADGGSAHGFGNAYGSGNDGENGSGDGPEAAGSPPPGARRPGGRTARVREQVLGAVGPLLVEHGFDGLTVDAVAARSGVHRATVYRRWRDVGGLLADVLDAAGDDGWRPADTGSLEGDLRALNEEVQEALTEEPSVALALIAASFRSEEAARALRRFWEERYARCEAVVGRAVERGELSPPVDARKLVVSSTAPLYHQRVLLHSEPDPGLPAEAARTAALAARAGAFNGAPPPPPAP</sequence>
<dbReference type="SUPFAM" id="SSF48498">
    <property type="entry name" value="Tetracyclin repressor-like, C-terminal domain"/>
    <property type="match status" value="1"/>
</dbReference>
<evidence type="ECO:0000256" key="5">
    <source>
        <dbReference type="SAM" id="MobiDB-lite"/>
    </source>
</evidence>
<gene>
    <name evidence="7" type="ORF">JW613_35120</name>
</gene>
<dbReference type="Gene3D" id="1.10.10.60">
    <property type="entry name" value="Homeodomain-like"/>
    <property type="match status" value="1"/>
</dbReference>
<feature type="domain" description="HTH tetR-type" evidence="6">
    <location>
        <begin position="62"/>
        <end position="122"/>
    </location>
</feature>
<dbReference type="InterPro" id="IPR050109">
    <property type="entry name" value="HTH-type_TetR-like_transc_reg"/>
</dbReference>
<name>A0ABS3Y749_9ACTN</name>
<keyword evidence="1" id="KW-0805">Transcription regulation</keyword>